<proteinExistence type="predicted"/>
<accession>A0A409WVA5</accession>
<keyword evidence="3" id="KW-1185">Reference proteome</keyword>
<name>A0A409WVA5_9AGAR</name>
<evidence type="ECO:0000313" key="2">
    <source>
        <dbReference type="EMBL" id="PPQ82409.1"/>
    </source>
</evidence>
<dbReference type="InParanoid" id="A0A409WVA5"/>
<organism evidence="2 3">
    <name type="scientific">Gymnopilus dilepis</name>
    <dbReference type="NCBI Taxonomy" id="231916"/>
    <lineage>
        <taxon>Eukaryota</taxon>
        <taxon>Fungi</taxon>
        <taxon>Dikarya</taxon>
        <taxon>Basidiomycota</taxon>
        <taxon>Agaricomycotina</taxon>
        <taxon>Agaricomycetes</taxon>
        <taxon>Agaricomycetidae</taxon>
        <taxon>Agaricales</taxon>
        <taxon>Agaricineae</taxon>
        <taxon>Hymenogastraceae</taxon>
        <taxon>Gymnopilus</taxon>
    </lineage>
</organism>
<feature type="non-terminal residue" evidence="2">
    <location>
        <position position="1"/>
    </location>
</feature>
<dbReference type="AlphaFoldDB" id="A0A409WVA5"/>
<protein>
    <submittedName>
        <fullName evidence="2">Uncharacterized protein</fullName>
    </submittedName>
</protein>
<feature type="region of interest" description="Disordered" evidence="1">
    <location>
        <begin position="92"/>
        <end position="127"/>
    </location>
</feature>
<reference evidence="2 3" key="1">
    <citation type="journal article" date="2018" name="Evol. Lett.">
        <title>Horizontal gene cluster transfer increased hallucinogenic mushroom diversity.</title>
        <authorList>
            <person name="Reynolds H.T."/>
            <person name="Vijayakumar V."/>
            <person name="Gluck-Thaler E."/>
            <person name="Korotkin H.B."/>
            <person name="Matheny P.B."/>
            <person name="Slot J.C."/>
        </authorList>
    </citation>
    <scope>NUCLEOTIDE SEQUENCE [LARGE SCALE GENOMIC DNA]</scope>
    <source>
        <strain evidence="2 3">SRW20</strain>
    </source>
</reference>
<sequence length="127" mass="14238">ARQRSSWLETNERGPKIIEKLLHIHACVARCPGLKFERGSWHLSRPQRASARQRHLYSLPKRAARRESNSTPMAILCTPLTAKALRALLQDMSPPMRESNSSLLGTRSPPPIPRPAAPFRAGERSQA</sequence>
<dbReference type="EMBL" id="NHYE01004755">
    <property type="protein sequence ID" value="PPQ82409.1"/>
    <property type="molecule type" value="Genomic_DNA"/>
</dbReference>
<evidence type="ECO:0000256" key="1">
    <source>
        <dbReference type="SAM" id="MobiDB-lite"/>
    </source>
</evidence>
<gene>
    <name evidence="2" type="ORF">CVT26_013234</name>
</gene>
<dbReference type="Proteomes" id="UP000284706">
    <property type="component" value="Unassembled WGS sequence"/>
</dbReference>
<comment type="caution">
    <text evidence="2">The sequence shown here is derived from an EMBL/GenBank/DDBJ whole genome shotgun (WGS) entry which is preliminary data.</text>
</comment>
<evidence type="ECO:0000313" key="3">
    <source>
        <dbReference type="Proteomes" id="UP000284706"/>
    </source>
</evidence>